<dbReference type="Pfam" id="PF00188">
    <property type="entry name" value="CAP"/>
    <property type="match status" value="1"/>
</dbReference>
<dbReference type="EMBL" id="CP159218">
    <property type="protein sequence ID" value="XCG63261.1"/>
    <property type="molecule type" value="Genomic_DNA"/>
</dbReference>
<dbReference type="SUPFAM" id="SSF55797">
    <property type="entry name" value="PR-1-like"/>
    <property type="match status" value="1"/>
</dbReference>
<dbReference type="RefSeq" id="WP_353648876.1">
    <property type="nucleotide sequence ID" value="NZ_CP159218.1"/>
</dbReference>
<dbReference type="InterPro" id="IPR028994">
    <property type="entry name" value="Integrin_alpha_N"/>
</dbReference>
<feature type="domain" description="SCP" evidence="3">
    <location>
        <begin position="337"/>
        <end position="444"/>
    </location>
</feature>
<gene>
    <name evidence="4" type="ORF">ABLG96_18980</name>
</gene>
<dbReference type="InterPro" id="IPR035940">
    <property type="entry name" value="CAP_sf"/>
</dbReference>
<dbReference type="AlphaFoldDB" id="A0AAU8DN94"/>
<accession>A0AAU8DN94</accession>
<evidence type="ECO:0000259" key="3">
    <source>
        <dbReference type="Pfam" id="PF00188"/>
    </source>
</evidence>
<dbReference type="InterPro" id="IPR014044">
    <property type="entry name" value="CAP_dom"/>
</dbReference>
<evidence type="ECO:0000256" key="2">
    <source>
        <dbReference type="SAM" id="Phobius"/>
    </source>
</evidence>
<dbReference type="Gene3D" id="3.40.33.10">
    <property type="entry name" value="CAP"/>
    <property type="match status" value="1"/>
</dbReference>
<sequence length="445" mass="47333">MPITREDQREHVSAARGQPLAGPTATTTATTTTTMATTTTTATTTATKVRGPRAMSVRGRARSGAVGVLSAALVVGAALTGVATVGVGTAAAAPTGSQYLVWSSDVASNTFAGAALFGSAGQQVLVGDWNGDGKDGFAVRNGNVFSFRNSPTSGPVEFSVRLGYPGDAVLVGDWDGNGTDTIATRNGTKFTWINTLSTNAGTRSLNWGLASDVPLAGDWNGDRRHSFGLRRGTTFLFINTMTSTKINYNAVVGRTSDQVLIGDWNGDRRSTIALKRGNQYLFHNAIGAQDIPVVSTWGSGTGRVFAGNFVGRIADGRRIDSLGAVRGNDAKIDVWLLTNSERAKRGLRVLKYSQCLETRYSQPVVVENASRGRLQHQQLARGLCVKDAYGENIAAGYTSPTSVMQGWMNSAGHRVNILNPRWTVMAAGYTLSGSSYRYWWAQNFG</sequence>
<reference evidence="4" key="1">
    <citation type="submission" date="2024-05" db="EMBL/GenBank/DDBJ databases">
        <authorList>
            <person name="Cai S.Y."/>
            <person name="Jin L.M."/>
            <person name="Li H.R."/>
        </authorList>
    </citation>
    <scope>NUCLEOTIDE SEQUENCE</scope>
    <source>
        <strain evidence="4">A5-74</strain>
    </source>
</reference>
<keyword evidence="2" id="KW-1133">Transmembrane helix</keyword>
<dbReference type="SUPFAM" id="SSF69318">
    <property type="entry name" value="Integrin alpha N-terminal domain"/>
    <property type="match status" value="1"/>
</dbReference>
<dbReference type="PANTHER" id="PTHR31157:SF1">
    <property type="entry name" value="SCP DOMAIN-CONTAINING PROTEIN"/>
    <property type="match status" value="1"/>
</dbReference>
<dbReference type="CDD" id="cd05379">
    <property type="entry name" value="CAP_bacterial"/>
    <property type="match status" value="1"/>
</dbReference>
<protein>
    <submittedName>
        <fullName evidence="4">CAP domain-containing protein</fullName>
    </submittedName>
</protein>
<proteinExistence type="predicted"/>
<name>A0AAU8DN94_9ACTN</name>
<evidence type="ECO:0000313" key="4">
    <source>
        <dbReference type="EMBL" id="XCG63261.1"/>
    </source>
</evidence>
<feature type="transmembrane region" description="Helical" evidence="2">
    <location>
        <begin position="65"/>
        <end position="88"/>
    </location>
</feature>
<feature type="compositionally biased region" description="Basic and acidic residues" evidence="1">
    <location>
        <begin position="1"/>
        <end position="13"/>
    </location>
</feature>
<dbReference type="PANTHER" id="PTHR31157">
    <property type="entry name" value="SCP DOMAIN-CONTAINING PROTEIN"/>
    <property type="match status" value="1"/>
</dbReference>
<feature type="compositionally biased region" description="Low complexity" evidence="1">
    <location>
        <begin position="24"/>
        <end position="47"/>
    </location>
</feature>
<organism evidence="4">
    <name type="scientific">Nakamurella sp. A5-74</name>
    <dbReference type="NCBI Taxonomy" id="3158264"/>
    <lineage>
        <taxon>Bacteria</taxon>
        <taxon>Bacillati</taxon>
        <taxon>Actinomycetota</taxon>
        <taxon>Actinomycetes</taxon>
        <taxon>Nakamurellales</taxon>
        <taxon>Nakamurellaceae</taxon>
        <taxon>Nakamurella</taxon>
    </lineage>
</organism>
<feature type="region of interest" description="Disordered" evidence="1">
    <location>
        <begin position="1"/>
        <end position="57"/>
    </location>
</feature>
<keyword evidence="2" id="KW-0812">Transmembrane</keyword>
<evidence type="ECO:0000256" key="1">
    <source>
        <dbReference type="SAM" id="MobiDB-lite"/>
    </source>
</evidence>
<keyword evidence="2" id="KW-0472">Membrane</keyword>